<feature type="transmembrane region" description="Helical" evidence="1">
    <location>
        <begin position="109"/>
        <end position="128"/>
    </location>
</feature>
<dbReference type="AlphaFoldDB" id="A0ABD5Z6I3"/>
<sequence>MRTTLAEFAELLEGPGRTELAIVAVVAVVLGGITALANAGSSLSYLLFPPLAAAAYRLFTRPDHLADGLPWDFPVGLTVGALSGWAAQVAVGSVDPSVPTGPLHADPRVVVLTVLFAGGTLYVLDIEIPPAFAVGLLLPFASAPPEAYVLNVAVASSVVAGLYVAWRRARDVSNPALGGRSGGE</sequence>
<feature type="transmembrane region" description="Helical" evidence="1">
    <location>
        <begin position="148"/>
        <end position="166"/>
    </location>
</feature>
<proteinExistence type="predicted"/>
<reference evidence="2 3" key="1">
    <citation type="journal article" date="2019" name="Int. J. Syst. Evol. Microbiol.">
        <title>The Global Catalogue of Microorganisms (GCM) 10K type strain sequencing project: providing services to taxonomists for standard genome sequencing and annotation.</title>
        <authorList>
            <consortium name="The Broad Institute Genomics Platform"/>
            <consortium name="The Broad Institute Genome Sequencing Center for Infectious Disease"/>
            <person name="Wu L."/>
            <person name="Ma J."/>
        </authorList>
    </citation>
    <scope>NUCLEOTIDE SEQUENCE [LARGE SCALE GENOMIC DNA]</scope>
    <source>
        <strain evidence="2 3">XZGYJ-43</strain>
    </source>
</reference>
<name>A0ABD5Z6I3_9EURY</name>
<keyword evidence="1" id="KW-0472">Membrane</keyword>
<gene>
    <name evidence="2" type="ORF">ACFQJ9_15530</name>
</gene>
<dbReference type="EMBL" id="JBHTAR010000011">
    <property type="protein sequence ID" value="MFC7200802.1"/>
    <property type="molecule type" value="Genomic_DNA"/>
</dbReference>
<protein>
    <recommendedName>
        <fullName evidence="4">HPP family protein</fullName>
    </recommendedName>
</protein>
<evidence type="ECO:0008006" key="4">
    <source>
        <dbReference type="Google" id="ProtNLM"/>
    </source>
</evidence>
<keyword evidence="3" id="KW-1185">Reference proteome</keyword>
<evidence type="ECO:0000256" key="1">
    <source>
        <dbReference type="SAM" id="Phobius"/>
    </source>
</evidence>
<dbReference type="RefSeq" id="WP_279527568.1">
    <property type="nucleotide sequence ID" value="NZ_CP122312.1"/>
</dbReference>
<evidence type="ECO:0000313" key="2">
    <source>
        <dbReference type="EMBL" id="MFC7200802.1"/>
    </source>
</evidence>
<feature type="transmembrane region" description="Helical" evidence="1">
    <location>
        <begin position="20"/>
        <end position="48"/>
    </location>
</feature>
<keyword evidence="1" id="KW-1133">Transmembrane helix</keyword>
<keyword evidence="1" id="KW-0812">Transmembrane</keyword>
<comment type="caution">
    <text evidence="2">The sequence shown here is derived from an EMBL/GenBank/DDBJ whole genome shotgun (WGS) entry which is preliminary data.</text>
</comment>
<organism evidence="2 3">
    <name type="scientific">Halospeciosus flavus</name>
    <dbReference type="NCBI Taxonomy" id="3032283"/>
    <lineage>
        <taxon>Archaea</taxon>
        <taxon>Methanobacteriati</taxon>
        <taxon>Methanobacteriota</taxon>
        <taxon>Stenosarchaea group</taxon>
        <taxon>Halobacteria</taxon>
        <taxon>Halobacteriales</taxon>
        <taxon>Halobacteriaceae</taxon>
        <taxon>Halospeciosus</taxon>
    </lineage>
</organism>
<evidence type="ECO:0000313" key="3">
    <source>
        <dbReference type="Proteomes" id="UP001596447"/>
    </source>
</evidence>
<accession>A0ABD5Z6I3</accession>
<dbReference type="Proteomes" id="UP001596447">
    <property type="component" value="Unassembled WGS sequence"/>
</dbReference>